<dbReference type="PANTHER" id="PTHR36115:SF4">
    <property type="entry name" value="MEMBRANE PROTEIN"/>
    <property type="match status" value="1"/>
</dbReference>
<feature type="transmembrane region" description="Helical" evidence="7">
    <location>
        <begin position="357"/>
        <end position="381"/>
    </location>
</feature>
<keyword evidence="11" id="KW-1185">Reference proteome</keyword>
<keyword evidence="2" id="KW-1003">Cell membrane</keyword>
<evidence type="ECO:0000256" key="1">
    <source>
        <dbReference type="ARBA" id="ARBA00004651"/>
    </source>
</evidence>
<dbReference type="PANTHER" id="PTHR36115">
    <property type="entry name" value="PROLINE-RICH ANTIGEN HOMOLOG-RELATED"/>
    <property type="match status" value="1"/>
</dbReference>
<dbReference type="EMBL" id="JBHGBT010000041">
    <property type="protein sequence ID" value="MFB4197653.1"/>
    <property type="molecule type" value="Genomic_DNA"/>
</dbReference>
<dbReference type="RefSeq" id="WP_375066206.1">
    <property type="nucleotide sequence ID" value="NZ_JBHGBT010000041.1"/>
</dbReference>
<feature type="transmembrane region" description="Helical" evidence="7">
    <location>
        <begin position="420"/>
        <end position="441"/>
    </location>
</feature>
<feature type="domain" description="RDD" evidence="8">
    <location>
        <begin position="305"/>
        <end position="455"/>
    </location>
</feature>
<evidence type="ECO:0000256" key="7">
    <source>
        <dbReference type="SAM" id="Phobius"/>
    </source>
</evidence>
<dbReference type="InterPro" id="IPR018929">
    <property type="entry name" value="DUF2510"/>
</dbReference>
<feature type="transmembrane region" description="Helical" evidence="7">
    <location>
        <begin position="319"/>
        <end position="336"/>
    </location>
</feature>
<dbReference type="Proteomes" id="UP001577267">
    <property type="component" value="Unassembled WGS sequence"/>
</dbReference>
<accession>A0ABV4ZU48</accession>
<gene>
    <name evidence="10" type="ORF">ACE11A_25270</name>
</gene>
<evidence type="ECO:0000256" key="6">
    <source>
        <dbReference type="SAM" id="MobiDB-lite"/>
    </source>
</evidence>
<feature type="compositionally biased region" description="Low complexity" evidence="6">
    <location>
        <begin position="128"/>
        <end position="144"/>
    </location>
</feature>
<keyword evidence="4 7" id="KW-1133">Transmembrane helix</keyword>
<dbReference type="InterPro" id="IPR010432">
    <property type="entry name" value="RDD"/>
</dbReference>
<evidence type="ECO:0000259" key="9">
    <source>
        <dbReference type="Pfam" id="PF10708"/>
    </source>
</evidence>
<feature type="compositionally biased region" description="Pro residues" evidence="6">
    <location>
        <begin position="231"/>
        <end position="245"/>
    </location>
</feature>
<evidence type="ECO:0000256" key="2">
    <source>
        <dbReference type="ARBA" id="ARBA00022475"/>
    </source>
</evidence>
<dbReference type="InterPro" id="IPR051791">
    <property type="entry name" value="Pra-immunoreactive"/>
</dbReference>
<keyword evidence="3 7" id="KW-0812">Transmembrane</keyword>
<comment type="caution">
    <text evidence="10">The sequence shown here is derived from an EMBL/GenBank/DDBJ whole genome shotgun (WGS) entry which is preliminary data.</text>
</comment>
<sequence>MSSPPAGSAGGSPGPNWYPDPSIPGYIRYWNGATWMPGTSRPEPRDGEAMPAPPPGAPAPGAAAPAGQPPAQAESEQAPAGAGGEEGAGAPSGAAAKKPDPRIDPRGQFLSAPRPSSSQPQPQPQPQPQSQSQAQDRPAAQPQAPERPEPAAPRPEPAAAQLPAVPEQQQAPALRPAAPVRPTAPSRPALPAQAARQAPPEAPHEQTAQLRLPKGESWQHQVRELAQQAPQPAPLPASPGLPPLPAQQQQAPAAQPQQQLPPAQAQPAPQVQQSPFLRSHQADPLTPLPFHKDALFGAGDQLYPAGLGRRLLARLLDSLLPLAAAGAMAAMVLGDARYHIQRQIDAANEAGVTREIWLIDGTTGGYLAMVLGVFLVAGFLFEALPTALWGRSPGKALCKLRVFDLRSQQKPSFGAAVLRWFVHGVLAVAAIGVVNVLWAVWDRPWRQCWHDKAAGTFVAR</sequence>
<evidence type="ECO:0000256" key="3">
    <source>
        <dbReference type="ARBA" id="ARBA00022692"/>
    </source>
</evidence>
<name>A0ABV4ZU48_9ACTN</name>
<evidence type="ECO:0000256" key="5">
    <source>
        <dbReference type="ARBA" id="ARBA00023136"/>
    </source>
</evidence>
<evidence type="ECO:0000313" key="11">
    <source>
        <dbReference type="Proteomes" id="UP001577267"/>
    </source>
</evidence>
<evidence type="ECO:0000313" key="10">
    <source>
        <dbReference type="EMBL" id="MFB4197653.1"/>
    </source>
</evidence>
<evidence type="ECO:0000259" key="8">
    <source>
        <dbReference type="Pfam" id="PF06271"/>
    </source>
</evidence>
<dbReference type="Pfam" id="PF06271">
    <property type="entry name" value="RDD"/>
    <property type="match status" value="1"/>
</dbReference>
<reference evidence="10 11" key="1">
    <citation type="submission" date="2024-09" db="EMBL/GenBank/DDBJ databases">
        <title>Draft genome sequence of multifaceted antimicrobials producing Streptomyces sp. strain FH1.</title>
        <authorList>
            <person name="Hassan F."/>
            <person name="Ali H."/>
            <person name="Hassan N."/>
            <person name="Nawaz A."/>
        </authorList>
    </citation>
    <scope>NUCLEOTIDE SEQUENCE [LARGE SCALE GENOMIC DNA]</scope>
    <source>
        <strain evidence="10 11">FH1</strain>
    </source>
</reference>
<feature type="domain" description="DUF2510" evidence="9">
    <location>
        <begin position="15"/>
        <end position="45"/>
    </location>
</feature>
<evidence type="ECO:0000256" key="4">
    <source>
        <dbReference type="ARBA" id="ARBA00022989"/>
    </source>
</evidence>
<organism evidence="10 11">
    <name type="scientific">Streptomyces carpaticus</name>
    <dbReference type="NCBI Taxonomy" id="285558"/>
    <lineage>
        <taxon>Bacteria</taxon>
        <taxon>Bacillati</taxon>
        <taxon>Actinomycetota</taxon>
        <taxon>Actinomycetes</taxon>
        <taxon>Kitasatosporales</taxon>
        <taxon>Streptomycetaceae</taxon>
        <taxon>Streptomyces</taxon>
    </lineage>
</organism>
<feature type="compositionally biased region" description="Low complexity" evidence="6">
    <location>
        <begin position="171"/>
        <end position="199"/>
    </location>
</feature>
<feature type="compositionally biased region" description="Low complexity" evidence="6">
    <location>
        <begin position="111"/>
        <end position="120"/>
    </location>
</feature>
<dbReference type="Pfam" id="PF10708">
    <property type="entry name" value="DUF2510"/>
    <property type="match status" value="1"/>
</dbReference>
<feature type="compositionally biased region" description="Low complexity" evidence="6">
    <location>
        <begin position="59"/>
        <end position="80"/>
    </location>
</feature>
<keyword evidence="5 7" id="KW-0472">Membrane</keyword>
<proteinExistence type="predicted"/>
<comment type="subcellular location">
    <subcellularLocation>
        <location evidence="1">Cell membrane</location>
        <topology evidence="1">Multi-pass membrane protein</topology>
    </subcellularLocation>
</comment>
<protein>
    <submittedName>
        <fullName evidence="10">RDD family protein</fullName>
    </submittedName>
</protein>
<feature type="region of interest" description="Disordered" evidence="6">
    <location>
        <begin position="1"/>
        <end position="274"/>
    </location>
</feature>
<feature type="compositionally biased region" description="Low complexity" evidence="6">
    <location>
        <begin position="246"/>
        <end position="274"/>
    </location>
</feature>